<accession>A0A1Q9ERR8</accession>
<dbReference type="Proteomes" id="UP000186817">
    <property type="component" value="Unassembled WGS sequence"/>
</dbReference>
<keyword evidence="2" id="KW-1185">Reference proteome</keyword>
<protein>
    <submittedName>
        <fullName evidence="1">Uncharacterized protein</fullName>
    </submittedName>
</protein>
<gene>
    <name evidence="1" type="ORF">AK812_SmicGene6236</name>
</gene>
<proteinExistence type="predicted"/>
<name>A0A1Q9ERR8_SYMMI</name>
<dbReference type="EMBL" id="LSRX01000084">
    <property type="protein sequence ID" value="OLQ10106.1"/>
    <property type="molecule type" value="Genomic_DNA"/>
</dbReference>
<dbReference type="AlphaFoldDB" id="A0A1Q9ERR8"/>
<evidence type="ECO:0000313" key="1">
    <source>
        <dbReference type="EMBL" id="OLQ10106.1"/>
    </source>
</evidence>
<comment type="caution">
    <text evidence="1">The sequence shown here is derived from an EMBL/GenBank/DDBJ whole genome shotgun (WGS) entry which is preliminary data.</text>
</comment>
<dbReference type="OrthoDB" id="406821at2759"/>
<evidence type="ECO:0000313" key="2">
    <source>
        <dbReference type="Proteomes" id="UP000186817"/>
    </source>
</evidence>
<organism evidence="1 2">
    <name type="scientific">Symbiodinium microadriaticum</name>
    <name type="common">Dinoflagellate</name>
    <name type="synonym">Zooxanthella microadriatica</name>
    <dbReference type="NCBI Taxonomy" id="2951"/>
    <lineage>
        <taxon>Eukaryota</taxon>
        <taxon>Sar</taxon>
        <taxon>Alveolata</taxon>
        <taxon>Dinophyceae</taxon>
        <taxon>Suessiales</taxon>
        <taxon>Symbiodiniaceae</taxon>
        <taxon>Symbiodinium</taxon>
    </lineage>
</organism>
<sequence length="513" mass="57012">MRATGPSRWLIESLRCWQSFGGRGTAYGAGPLRKWCCGSGSDNGQCFAGDFSADRCCVKPPVVAVATALLSRRETWRSIGESYHAQCQGEPQHLSGVRCVPDWLSMDYSGLFSHLLYCGPKVNSLAFHLLMMVSMNYALYMHDPGPDLAGHSSMLLSKCFRFYDRTLRANRFHALRAATVVLLSPMIHDFDVLVEGLALQQLTLLAASDPRAQTLGLPTSDNGTWSWPVLRLRRAYWKLSANRYPFAYGRALTCLTGAGAIFEEESYLLHTVLEESLARSYDIEAARFHPAGKVQTKCITGGTLAEALSANAAGMVVPYCIRLALKHGMQKLKRVVEVFAGPDAVLMPIFGEVIPWDYDADMVLVLNNMNVEKLCGHLEAAGFTVEYGDVGTHFGTSDREVHLKTEYRDPDLNITADIDLWLETDGAAGATSVLPLSRLRLHTLPMVVNSDVLFWMRFRSTTAPREHLHPNEMHGYLPVARQPWKLHLNYSLSEDGFRDGGMPDAFAQLDSWD</sequence>
<reference evidence="1 2" key="1">
    <citation type="submission" date="2016-02" db="EMBL/GenBank/DDBJ databases">
        <title>Genome analysis of coral dinoflagellate symbionts highlights evolutionary adaptations to a symbiotic lifestyle.</title>
        <authorList>
            <person name="Aranda M."/>
            <person name="Li Y."/>
            <person name="Liew Y.J."/>
            <person name="Baumgarten S."/>
            <person name="Simakov O."/>
            <person name="Wilson M."/>
            <person name="Piel J."/>
            <person name="Ashoor H."/>
            <person name="Bougouffa S."/>
            <person name="Bajic V.B."/>
            <person name="Ryu T."/>
            <person name="Ravasi T."/>
            <person name="Bayer T."/>
            <person name="Micklem G."/>
            <person name="Kim H."/>
            <person name="Bhak J."/>
            <person name="Lajeunesse T.C."/>
            <person name="Voolstra C.R."/>
        </authorList>
    </citation>
    <scope>NUCLEOTIDE SEQUENCE [LARGE SCALE GENOMIC DNA]</scope>
    <source>
        <strain evidence="1 2">CCMP2467</strain>
    </source>
</reference>